<comment type="pathway">
    <text evidence="2">Protein modification; protein glycosylation.</text>
</comment>
<keyword evidence="7 10" id="KW-0256">Endoplasmic reticulum</keyword>
<sequence>MKSTRIRNAPRKEDRSRPPDTVQGGESAPTKKQPPNLQCWTPSSGASLKLLMAARFCAALLSNITDCDETYNYWEPTHFLIYGRGFQTWEYSPVYAIRSYAYVFLHMLPGKLYSWILDSNKILVFYFIRCLLGMICALTEFYFYRGVCKNFGGSVGRLTLAFMILSTGMFISSAAFLPSSFSMYMTMISMGGWYTNNLNVAILATAMSSFISWPFAVAIGLPIAADIVLRRQHVAYFVQWCVIAVIVILIPQVMIDTYMYGKLVIAPLNIVTYNVFSEHGPDIYGVEPWSFYFQNGFLNFNVIFPLALVALPFAMFVNWVSNSTVVGNKKAIPIYLTLSSFYIWCLIFFTRPHKEERFLFPIYPLVCLGGGVSLSACQKLYHWLFTFKIPQHYTYSSNHLAIAFTFLFGTLSLMRSGLLFYAYHAPLDLYPELKTIANNPNIHTLPPDKLVNVCVGKEWYRFPSSFFLPDNWRLQFIESEFRGQLPKPFDESDPDATTMIPSHMNDKNQEEISRYIDISKCHYLVDLDMPVETAREPRYANRTDEWQVVASQRFMDAATSYKWCRSFYVPLCTRRYTYFRHYNILKTKRRKNAPKQGKKRKQPPTKSKKSSHDDEL</sequence>
<feature type="transmembrane region" description="Helical" evidence="10">
    <location>
        <begin position="401"/>
        <end position="423"/>
    </location>
</feature>
<dbReference type="EnsemblMetazoa" id="XM_030982246">
    <property type="protein sequence ID" value="XP_030838106"/>
    <property type="gene ID" value="LOC594288"/>
</dbReference>
<comment type="subcellular location">
    <subcellularLocation>
        <location evidence="1 10">Endoplasmic reticulum membrane</location>
        <topology evidence="1 10">Multi-pass membrane protein</topology>
    </subcellularLocation>
</comment>
<feature type="transmembrane region" description="Helical" evidence="10">
    <location>
        <begin position="297"/>
        <end position="320"/>
    </location>
</feature>
<evidence type="ECO:0000256" key="5">
    <source>
        <dbReference type="ARBA" id="ARBA00022679"/>
    </source>
</evidence>
<dbReference type="Pfam" id="PF03901">
    <property type="entry name" value="Glyco_transf_22"/>
    <property type="match status" value="1"/>
</dbReference>
<name>A0A7M7NL28_STRPU</name>
<feature type="transmembrane region" description="Helical" evidence="10">
    <location>
        <begin position="155"/>
        <end position="178"/>
    </location>
</feature>
<dbReference type="PANTHER" id="PTHR22760:SF2">
    <property type="entry name" value="ALPHA-1,2-MANNOSYLTRANSFERASE ALG9"/>
    <property type="match status" value="1"/>
</dbReference>
<evidence type="ECO:0000256" key="6">
    <source>
        <dbReference type="ARBA" id="ARBA00022692"/>
    </source>
</evidence>
<evidence type="ECO:0000256" key="9">
    <source>
        <dbReference type="ARBA" id="ARBA00023136"/>
    </source>
</evidence>
<dbReference type="GeneID" id="594288"/>
<comment type="similarity">
    <text evidence="3 10">Belongs to the glycosyltransferase 22 family.</text>
</comment>
<dbReference type="GO" id="GO:0016757">
    <property type="term" value="F:glycosyltransferase activity"/>
    <property type="evidence" value="ECO:0007669"/>
    <property type="project" value="UniProtKB-KW"/>
</dbReference>
<evidence type="ECO:0000256" key="2">
    <source>
        <dbReference type="ARBA" id="ARBA00004922"/>
    </source>
</evidence>
<feature type="region of interest" description="Disordered" evidence="11">
    <location>
        <begin position="1"/>
        <end position="37"/>
    </location>
</feature>
<keyword evidence="4 10" id="KW-0328">Glycosyltransferase</keyword>
<feature type="transmembrane region" description="Helical" evidence="10">
    <location>
        <begin position="198"/>
        <end position="221"/>
    </location>
</feature>
<feature type="region of interest" description="Disordered" evidence="11">
    <location>
        <begin position="588"/>
        <end position="616"/>
    </location>
</feature>
<keyword evidence="5" id="KW-0808">Transferase</keyword>
<dbReference type="PANTHER" id="PTHR22760">
    <property type="entry name" value="GLYCOSYLTRANSFERASE"/>
    <property type="match status" value="1"/>
</dbReference>
<evidence type="ECO:0000256" key="4">
    <source>
        <dbReference type="ARBA" id="ARBA00022676"/>
    </source>
</evidence>
<dbReference type="CTD" id="79796"/>
<proteinExistence type="inferred from homology"/>
<feature type="transmembrane region" description="Helical" evidence="10">
    <location>
        <begin position="233"/>
        <end position="253"/>
    </location>
</feature>
<evidence type="ECO:0000256" key="11">
    <source>
        <dbReference type="SAM" id="MobiDB-lite"/>
    </source>
</evidence>
<evidence type="ECO:0000313" key="12">
    <source>
        <dbReference type="EnsemblMetazoa" id="XP_030838106"/>
    </source>
</evidence>
<feature type="transmembrane region" description="Helical" evidence="10">
    <location>
        <begin position="99"/>
        <end position="117"/>
    </location>
</feature>
<dbReference type="Proteomes" id="UP000007110">
    <property type="component" value="Unassembled WGS sequence"/>
</dbReference>
<feature type="compositionally biased region" description="Basic residues" evidence="11">
    <location>
        <begin position="588"/>
        <end position="609"/>
    </location>
</feature>
<dbReference type="UniPathway" id="UPA00378"/>
<accession>A0A7M7NL28</accession>
<feature type="transmembrane region" description="Helical" evidence="10">
    <location>
        <begin position="332"/>
        <end position="350"/>
    </location>
</feature>
<evidence type="ECO:0000256" key="7">
    <source>
        <dbReference type="ARBA" id="ARBA00022824"/>
    </source>
</evidence>
<keyword evidence="9 10" id="KW-0472">Membrane</keyword>
<evidence type="ECO:0000256" key="10">
    <source>
        <dbReference type="RuleBase" id="RU363075"/>
    </source>
</evidence>
<feature type="transmembrane region" description="Helical" evidence="10">
    <location>
        <begin position="362"/>
        <end position="381"/>
    </location>
</feature>
<protein>
    <recommendedName>
        <fullName evidence="10">Mannosyltransferase</fullName>
        <ecNumber evidence="10">2.4.1.-</ecNumber>
    </recommendedName>
</protein>
<keyword evidence="8 10" id="KW-1133">Transmembrane helix</keyword>
<keyword evidence="6 10" id="KW-0812">Transmembrane</keyword>
<feature type="transmembrane region" description="Helical" evidence="10">
    <location>
        <begin position="123"/>
        <end position="143"/>
    </location>
</feature>
<evidence type="ECO:0000256" key="1">
    <source>
        <dbReference type="ARBA" id="ARBA00004477"/>
    </source>
</evidence>
<evidence type="ECO:0000313" key="13">
    <source>
        <dbReference type="Proteomes" id="UP000007110"/>
    </source>
</evidence>
<keyword evidence="13" id="KW-1185">Reference proteome</keyword>
<dbReference type="GO" id="GO:0005789">
    <property type="term" value="C:endoplasmic reticulum membrane"/>
    <property type="evidence" value="ECO:0007669"/>
    <property type="project" value="UniProtKB-SubCell"/>
</dbReference>
<dbReference type="EC" id="2.4.1.-" evidence="10"/>
<dbReference type="AlphaFoldDB" id="A0A7M7NL28"/>
<reference evidence="13" key="1">
    <citation type="submission" date="2015-02" db="EMBL/GenBank/DDBJ databases">
        <title>Genome sequencing for Strongylocentrotus purpuratus.</title>
        <authorList>
            <person name="Murali S."/>
            <person name="Liu Y."/>
            <person name="Vee V."/>
            <person name="English A."/>
            <person name="Wang M."/>
            <person name="Skinner E."/>
            <person name="Han Y."/>
            <person name="Muzny D.M."/>
            <person name="Worley K.C."/>
            <person name="Gibbs R.A."/>
        </authorList>
    </citation>
    <scope>NUCLEOTIDE SEQUENCE</scope>
</reference>
<organism evidence="12 13">
    <name type="scientific">Strongylocentrotus purpuratus</name>
    <name type="common">Purple sea urchin</name>
    <dbReference type="NCBI Taxonomy" id="7668"/>
    <lineage>
        <taxon>Eukaryota</taxon>
        <taxon>Metazoa</taxon>
        <taxon>Echinodermata</taxon>
        <taxon>Eleutherozoa</taxon>
        <taxon>Echinozoa</taxon>
        <taxon>Echinoidea</taxon>
        <taxon>Euechinoidea</taxon>
        <taxon>Echinacea</taxon>
        <taxon>Camarodonta</taxon>
        <taxon>Echinidea</taxon>
        <taxon>Strongylocentrotidae</taxon>
        <taxon>Strongylocentrotus</taxon>
    </lineage>
</organism>
<reference evidence="12" key="2">
    <citation type="submission" date="2021-01" db="UniProtKB">
        <authorList>
            <consortium name="EnsemblMetazoa"/>
        </authorList>
    </citation>
    <scope>IDENTIFICATION</scope>
</reference>
<evidence type="ECO:0000256" key="3">
    <source>
        <dbReference type="ARBA" id="ARBA00007063"/>
    </source>
</evidence>
<evidence type="ECO:0000256" key="8">
    <source>
        <dbReference type="ARBA" id="ARBA00022989"/>
    </source>
</evidence>
<dbReference type="RefSeq" id="XP_030838106.1">
    <property type="nucleotide sequence ID" value="XM_030982246.1"/>
</dbReference>
<dbReference type="InterPro" id="IPR005599">
    <property type="entry name" value="GPI_mannosylTrfase"/>
</dbReference>